<dbReference type="InterPro" id="IPR006279">
    <property type="entry name" value="SoxD"/>
</dbReference>
<comment type="caution">
    <text evidence="2">The sequence shown here is derived from an EMBL/GenBank/DDBJ whole genome shotgun (WGS) entry which is preliminary data.</text>
</comment>
<dbReference type="EMBL" id="JAOCQF010000001">
    <property type="protein sequence ID" value="MCT8329489.1"/>
    <property type="molecule type" value="Genomic_DNA"/>
</dbReference>
<organism evidence="2 3">
    <name type="scientific">Albidovulum sediminis</name>
    <dbReference type="NCBI Taxonomy" id="3066345"/>
    <lineage>
        <taxon>Bacteria</taxon>
        <taxon>Pseudomonadati</taxon>
        <taxon>Pseudomonadota</taxon>
        <taxon>Alphaproteobacteria</taxon>
        <taxon>Rhodobacterales</taxon>
        <taxon>Paracoccaceae</taxon>
        <taxon>Albidovulum</taxon>
    </lineage>
</organism>
<sequence length="108" mass="12138">MRITCPLCGDRDRREFYYYGDAVYADRPAEGAAPEAWDAYLHLRDNPAGETRDLWYHEMGCSAWIEVTRNTVTHAVLATRLLAERGQTGEGGPSGEGEPKPRRKGKPE</sequence>
<dbReference type="Gene3D" id="3.30.2270.10">
    <property type="entry name" value="Folate-binding superfamily"/>
    <property type="match status" value="1"/>
</dbReference>
<keyword evidence="3" id="KW-1185">Reference proteome</keyword>
<dbReference type="Proteomes" id="UP001205601">
    <property type="component" value="Unassembled WGS sequence"/>
</dbReference>
<dbReference type="Pfam" id="PF04267">
    <property type="entry name" value="SoxD"/>
    <property type="match status" value="1"/>
</dbReference>
<proteinExistence type="predicted"/>
<dbReference type="RefSeq" id="WP_261494909.1">
    <property type="nucleotide sequence ID" value="NZ_JAOCQF010000001.1"/>
</dbReference>
<dbReference type="InterPro" id="IPR038561">
    <property type="entry name" value="SoxD_sf"/>
</dbReference>
<evidence type="ECO:0000313" key="3">
    <source>
        <dbReference type="Proteomes" id="UP001205601"/>
    </source>
</evidence>
<evidence type="ECO:0000256" key="1">
    <source>
        <dbReference type="SAM" id="MobiDB-lite"/>
    </source>
</evidence>
<evidence type="ECO:0000313" key="2">
    <source>
        <dbReference type="EMBL" id="MCT8329489.1"/>
    </source>
</evidence>
<feature type="region of interest" description="Disordered" evidence="1">
    <location>
        <begin position="83"/>
        <end position="108"/>
    </location>
</feature>
<gene>
    <name evidence="2" type="ORF">N5I32_08200</name>
</gene>
<name>A0ABT2NNF8_9RHOB</name>
<accession>A0ABT2NNF8</accession>
<protein>
    <submittedName>
        <fullName evidence="2">Sarcosine oxidase subunit delta</fullName>
    </submittedName>
</protein>
<reference evidence="3" key="1">
    <citation type="submission" date="2023-07" db="EMBL/GenBank/DDBJ databases">
        <title>Defluviimonas sediminis sp. nov., isolated from mangrove sediment.</title>
        <authorList>
            <person name="Liu L."/>
            <person name="Li J."/>
            <person name="Huang Y."/>
            <person name="Pan J."/>
            <person name="Li M."/>
        </authorList>
    </citation>
    <scope>NUCLEOTIDE SEQUENCE [LARGE SCALE GENOMIC DNA]</scope>
    <source>
        <strain evidence="3">FT324</strain>
    </source>
</reference>